<dbReference type="PANTHER" id="PTHR46018">
    <property type="entry name" value="ZINC PHOSPHODIESTERASE ELAC PROTEIN 1"/>
    <property type="match status" value="1"/>
</dbReference>
<dbReference type="EMBL" id="JALJOS010000041">
    <property type="protein sequence ID" value="KAK9821050.1"/>
    <property type="molecule type" value="Genomic_DNA"/>
</dbReference>
<name>A0AAW1QHX6_9CHLO</name>
<keyword evidence="3" id="KW-0819">tRNA processing</keyword>
<keyword evidence="5" id="KW-0479">Metal-binding</keyword>
<dbReference type="AlphaFoldDB" id="A0AAW1QHX6"/>
<keyword evidence="8" id="KW-0862">Zinc</keyword>
<evidence type="ECO:0000313" key="11">
    <source>
        <dbReference type="Proteomes" id="UP001438707"/>
    </source>
</evidence>
<evidence type="ECO:0000256" key="5">
    <source>
        <dbReference type="ARBA" id="ARBA00022723"/>
    </source>
</evidence>
<evidence type="ECO:0000256" key="7">
    <source>
        <dbReference type="ARBA" id="ARBA00022801"/>
    </source>
</evidence>
<comment type="cofactor">
    <cofactor evidence="1">
        <name>Zn(2+)</name>
        <dbReference type="ChEBI" id="CHEBI:29105"/>
    </cofactor>
</comment>
<dbReference type="PANTHER" id="PTHR46018:SF2">
    <property type="entry name" value="ZINC PHOSPHODIESTERASE ELAC PROTEIN 1"/>
    <property type="match status" value="1"/>
</dbReference>
<dbReference type="InterPro" id="IPR036866">
    <property type="entry name" value="RibonucZ/Hydroxyglut_hydro"/>
</dbReference>
<keyword evidence="6" id="KW-0255">Endonuclease</keyword>
<evidence type="ECO:0000256" key="3">
    <source>
        <dbReference type="ARBA" id="ARBA00022694"/>
    </source>
</evidence>
<feature type="region of interest" description="Disordered" evidence="9">
    <location>
        <begin position="52"/>
        <end position="72"/>
    </location>
</feature>
<proteinExistence type="inferred from homology"/>
<evidence type="ECO:0000256" key="8">
    <source>
        <dbReference type="ARBA" id="ARBA00022833"/>
    </source>
</evidence>
<evidence type="ECO:0000313" key="10">
    <source>
        <dbReference type="EMBL" id="KAK9821050.1"/>
    </source>
</evidence>
<accession>A0AAW1QHX6</accession>
<dbReference type="Proteomes" id="UP001438707">
    <property type="component" value="Unassembled WGS sequence"/>
</dbReference>
<evidence type="ECO:0000256" key="4">
    <source>
        <dbReference type="ARBA" id="ARBA00022722"/>
    </source>
</evidence>
<dbReference type="SUPFAM" id="SSF56281">
    <property type="entry name" value="Metallo-hydrolase/oxidoreductase"/>
    <property type="match status" value="1"/>
</dbReference>
<dbReference type="HAMAP" id="MF_01818">
    <property type="entry name" value="RNase_Z_BN"/>
    <property type="match status" value="1"/>
</dbReference>
<keyword evidence="11" id="KW-1185">Reference proteome</keyword>
<feature type="compositionally biased region" description="Low complexity" evidence="9">
    <location>
        <begin position="52"/>
        <end position="71"/>
    </location>
</feature>
<evidence type="ECO:0000256" key="2">
    <source>
        <dbReference type="ARBA" id="ARBA00011738"/>
    </source>
</evidence>
<evidence type="ECO:0000256" key="1">
    <source>
        <dbReference type="ARBA" id="ARBA00001947"/>
    </source>
</evidence>
<comment type="subunit">
    <text evidence="2">Homodimer.</text>
</comment>
<evidence type="ECO:0000256" key="9">
    <source>
        <dbReference type="SAM" id="MobiDB-lite"/>
    </source>
</evidence>
<dbReference type="GO" id="GO:0046872">
    <property type="term" value="F:metal ion binding"/>
    <property type="evidence" value="ECO:0007669"/>
    <property type="project" value="UniProtKB-KW"/>
</dbReference>
<feature type="region of interest" description="Disordered" evidence="9">
    <location>
        <begin position="258"/>
        <end position="295"/>
    </location>
</feature>
<reference evidence="10 11" key="1">
    <citation type="journal article" date="2024" name="Nat. Commun.">
        <title>Phylogenomics reveals the evolutionary origins of lichenization in chlorophyte algae.</title>
        <authorList>
            <person name="Puginier C."/>
            <person name="Libourel C."/>
            <person name="Otte J."/>
            <person name="Skaloud P."/>
            <person name="Haon M."/>
            <person name="Grisel S."/>
            <person name="Petersen M."/>
            <person name="Berrin J.G."/>
            <person name="Delaux P.M."/>
            <person name="Dal Grande F."/>
            <person name="Keller J."/>
        </authorList>
    </citation>
    <scope>NUCLEOTIDE SEQUENCE [LARGE SCALE GENOMIC DNA]</scope>
    <source>
        <strain evidence="10 11">SAG 2145</strain>
    </source>
</reference>
<comment type="caution">
    <text evidence="10">The sequence shown here is derived from an EMBL/GenBank/DDBJ whole genome shotgun (WGS) entry which is preliminary data.</text>
</comment>
<evidence type="ECO:0000256" key="6">
    <source>
        <dbReference type="ARBA" id="ARBA00022759"/>
    </source>
</evidence>
<dbReference type="Gene3D" id="3.60.15.10">
    <property type="entry name" value="Ribonuclease Z/Hydroxyacylglutathione hydrolase-like"/>
    <property type="match status" value="1"/>
</dbReference>
<keyword evidence="7" id="KW-0378">Hydrolase</keyword>
<dbReference type="GO" id="GO:0005634">
    <property type="term" value="C:nucleus"/>
    <property type="evidence" value="ECO:0007669"/>
    <property type="project" value="TreeGrafter"/>
</dbReference>
<organism evidence="10 11">
    <name type="scientific">Apatococcus lobatus</name>
    <dbReference type="NCBI Taxonomy" id="904363"/>
    <lineage>
        <taxon>Eukaryota</taxon>
        <taxon>Viridiplantae</taxon>
        <taxon>Chlorophyta</taxon>
        <taxon>core chlorophytes</taxon>
        <taxon>Trebouxiophyceae</taxon>
        <taxon>Chlorellales</taxon>
        <taxon>Chlorellaceae</taxon>
        <taxon>Apatococcus</taxon>
    </lineage>
</organism>
<gene>
    <name evidence="10" type="ORF">WJX74_006080</name>
</gene>
<dbReference type="GO" id="GO:0042781">
    <property type="term" value="F:3'-tRNA processing endoribonuclease activity"/>
    <property type="evidence" value="ECO:0007669"/>
    <property type="project" value="TreeGrafter"/>
</dbReference>
<dbReference type="InterPro" id="IPR013471">
    <property type="entry name" value="RNase_Z/BN"/>
</dbReference>
<protein>
    <submittedName>
        <fullName evidence="10">Uncharacterized protein</fullName>
    </submittedName>
</protein>
<sequence length="512" mass="55119">MSILLQVPVILGRARVPPLPACHIRNIPSRTVHSRLELSSWIRSRRENCRVTASKPQSATSAAPAAPSTQAIREEDPDYEHVLVANGTGMQLSFLGTSSDNPTTVRGEGCTALRNLRSVWLFDCGEDTQRSLLTHPYLRPGKIDRIFISCRCPQTVLGLPGVLCTISAARNMDSVSSDIPVHIYGPAGIAEFLRGMLLLSDTFLGMPVIVHELVGRPLGEPERQPRSVNRRAQLWHMALPPDQLNEDGYYDARPQPFRQRARTRSHKAGFDPRANVRPLPLPSPGDPGKQDSDPASFTWTFLCDEEFMVTAFSLPAPEPTWGYVVTESARAGHLDPKRALDLGVQRGAAFTRLKDGFSVVGVGPDGEEIQVDPAQVISPDLPGRKVGIMGCAADTLPAAIHLDAADVLVHPATLAAADREAGGTSGLAGARLAGKLALQAKVQTLLLTGFPSRKPSAAVQDDDVESSACLLQDSQMREAAVRIAKGSNTGGTVLAADEMHAVCVERRAIKPH</sequence>
<keyword evidence="4" id="KW-0540">Nuclease</keyword>